<comment type="similarity">
    <text evidence="1">Belongs to the ABC transporter superfamily.</text>
</comment>
<sequence>MSVIAPVLTLDRVQVGYRHPDGGTRVLVESLDLTLAPGDVVGLWGRSGTGKSSLIRHLAGLSRPLSGRIIYRSPDGSLAGEVADLSAGDLARYRRVHLGYVDQSCELIGELSALDNAGVWIHGGRLAGSVPEAQQTVRGQLERLGLGHRLGAPASRLSGGEAQRVALVRALSKRPHLIVADEPTGHLDGSAAREAIALLREHAAAGAAVLVASHDPLVHAAVDRAIRVGED</sequence>
<dbReference type="PANTHER" id="PTHR24220:SF689">
    <property type="entry name" value="LIPOPROTEIN-RELEASING SYSTEM ATP-BINDING PROTEIN LOLD"/>
    <property type="match status" value="1"/>
</dbReference>
<dbReference type="Proteomes" id="UP000560081">
    <property type="component" value="Unassembled WGS sequence"/>
</dbReference>
<dbReference type="OrthoDB" id="9778572at2"/>
<dbReference type="Pfam" id="PF00005">
    <property type="entry name" value="ABC_tran"/>
    <property type="match status" value="1"/>
</dbReference>
<dbReference type="PROSITE" id="PS00211">
    <property type="entry name" value="ABC_TRANSPORTER_1"/>
    <property type="match status" value="1"/>
</dbReference>
<proteinExistence type="inferred from homology"/>
<organism evidence="4 5">
    <name type="scientific">Micrococcus flavus</name>
    <dbReference type="NCBI Taxonomy" id="384602"/>
    <lineage>
        <taxon>Bacteria</taxon>
        <taxon>Bacillati</taxon>
        <taxon>Actinomycetota</taxon>
        <taxon>Actinomycetes</taxon>
        <taxon>Micrococcales</taxon>
        <taxon>Micrococcaceae</taxon>
        <taxon>Micrococcus</taxon>
    </lineage>
</organism>
<dbReference type="Gene3D" id="3.40.50.300">
    <property type="entry name" value="P-loop containing nucleotide triphosphate hydrolases"/>
    <property type="match status" value="1"/>
</dbReference>
<dbReference type="EMBL" id="JACHMC010000001">
    <property type="protein sequence ID" value="MBB4881935.1"/>
    <property type="molecule type" value="Genomic_DNA"/>
</dbReference>
<protein>
    <submittedName>
        <fullName evidence="4">ABC-type lipoprotein export system ATPase subunit</fullName>
    </submittedName>
</protein>
<evidence type="ECO:0000313" key="5">
    <source>
        <dbReference type="Proteomes" id="UP000560081"/>
    </source>
</evidence>
<comment type="caution">
    <text evidence="4">The sequence shown here is derived from an EMBL/GenBank/DDBJ whole genome shotgun (WGS) entry which is preliminary data.</text>
</comment>
<dbReference type="GO" id="GO:0005886">
    <property type="term" value="C:plasma membrane"/>
    <property type="evidence" value="ECO:0007669"/>
    <property type="project" value="TreeGrafter"/>
</dbReference>
<reference evidence="4 5" key="1">
    <citation type="submission" date="2020-08" db="EMBL/GenBank/DDBJ databases">
        <title>Sequencing the genomes of 1000 actinobacteria strains.</title>
        <authorList>
            <person name="Klenk H.-P."/>
        </authorList>
    </citation>
    <scope>NUCLEOTIDE SEQUENCE [LARGE SCALE GENOMIC DNA]</scope>
    <source>
        <strain evidence="4 5">DSM 19079</strain>
    </source>
</reference>
<keyword evidence="4" id="KW-0449">Lipoprotein</keyword>
<dbReference type="GO" id="GO:0022857">
    <property type="term" value="F:transmembrane transporter activity"/>
    <property type="evidence" value="ECO:0007669"/>
    <property type="project" value="TreeGrafter"/>
</dbReference>
<evidence type="ECO:0000313" key="4">
    <source>
        <dbReference type="EMBL" id="MBB4881935.1"/>
    </source>
</evidence>
<dbReference type="SUPFAM" id="SSF52540">
    <property type="entry name" value="P-loop containing nucleoside triphosphate hydrolases"/>
    <property type="match status" value="1"/>
</dbReference>
<dbReference type="AlphaFoldDB" id="A0A4Y8X2K9"/>
<dbReference type="PROSITE" id="PS50893">
    <property type="entry name" value="ABC_TRANSPORTER_2"/>
    <property type="match status" value="1"/>
</dbReference>
<dbReference type="InterPro" id="IPR003593">
    <property type="entry name" value="AAA+_ATPase"/>
</dbReference>
<dbReference type="SMART" id="SM00382">
    <property type="entry name" value="AAA"/>
    <property type="match status" value="1"/>
</dbReference>
<dbReference type="GO" id="GO:0005524">
    <property type="term" value="F:ATP binding"/>
    <property type="evidence" value="ECO:0007669"/>
    <property type="project" value="UniProtKB-KW"/>
</dbReference>
<dbReference type="InterPro" id="IPR015854">
    <property type="entry name" value="ABC_transpr_LolD-like"/>
</dbReference>
<dbReference type="GO" id="GO:0016887">
    <property type="term" value="F:ATP hydrolysis activity"/>
    <property type="evidence" value="ECO:0007669"/>
    <property type="project" value="InterPro"/>
</dbReference>
<dbReference type="RefSeq" id="WP_135029246.1">
    <property type="nucleotide sequence ID" value="NZ_BMLA01000003.1"/>
</dbReference>
<dbReference type="InterPro" id="IPR017871">
    <property type="entry name" value="ABC_transporter-like_CS"/>
</dbReference>
<name>A0A4Y8X2K9_9MICC</name>
<keyword evidence="2" id="KW-0547">Nucleotide-binding</keyword>
<dbReference type="PANTHER" id="PTHR24220">
    <property type="entry name" value="IMPORT ATP-BINDING PROTEIN"/>
    <property type="match status" value="1"/>
</dbReference>
<dbReference type="InterPro" id="IPR003439">
    <property type="entry name" value="ABC_transporter-like_ATP-bd"/>
</dbReference>
<evidence type="ECO:0000256" key="2">
    <source>
        <dbReference type="ARBA" id="ARBA00022741"/>
    </source>
</evidence>
<keyword evidence="5" id="KW-1185">Reference proteome</keyword>
<evidence type="ECO:0000256" key="3">
    <source>
        <dbReference type="ARBA" id="ARBA00022840"/>
    </source>
</evidence>
<dbReference type="InterPro" id="IPR027417">
    <property type="entry name" value="P-loop_NTPase"/>
</dbReference>
<keyword evidence="3" id="KW-0067">ATP-binding</keyword>
<gene>
    <name evidence="4" type="ORF">BJ976_000286</name>
</gene>
<accession>A0A4Y8X2K9</accession>
<evidence type="ECO:0000256" key="1">
    <source>
        <dbReference type="ARBA" id="ARBA00005417"/>
    </source>
</evidence>